<dbReference type="STRING" id="427683.A5481_06285"/>
<dbReference type="InterPro" id="IPR008807">
    <property type="entry name" value="ROS_MUCR"/>
</dbReference>
<protein>
    <recommendedName>
        <fullName evidence="4">MucR family transcriptional regulator</fullName>
    </recommendedName>
</protein>
<dbReference type="EMBL" id="LWHQ01000011">
    <property type="protein sequence ID" value="OAS26319.1"/>
    <property type="molecule type" value="Genomic_DNA"/>
</dbReference>
<evidence type="ECO:0008006" key="4">
    <source>
        <dbReference type="Google" id="ProtNLM"/>
    </source>
</evidence>
<reference evidence="2 3" key="1">
    <citation type="submission" date="2016-04" db="EMBL/GenBank/DDBJ databases">
        <authorList>
            <person name="Evans L.H."/>
            <person name="Alamgir A."/>
            <person name="Owens N."/>
            <person name="Weber N.D."/>
            <person name="Virtaneva K."/>
            <person name="Barbian K."/>
            <person name="Babar A."/>
            <person name="Rosenke K."/>
        </authorList>
    </citation>
    <scope>NUCLEOTIDE SEQUENCE [LARGE SCALE GENOMIC DNA]</scope>
    <source>
        <strain evidence="2 3">PMB02</strain>
    </source>
</reference>
<dbReference type="GO" id="GO:0008270">
    <property type="term" value="F:zinc ion binding"/>
    <property type="evidence" value="ECO:0007669"/>
    <property type="project" value="InterPro"/>
</dbReference>
<sequence length="149" mass="16177">MSDTALNDIEKQTAVAAMVAALVTEYVKNQPLTVEQIPTVFATFKTEIEALWGFTPTAAASAAEPAEEAVEKQTPAAIRKSIKPEALTSFVDGKPYKTLTRHLTKHGLTPDTYRQKFGLPADYPMTCSAYSEQRSQLAKSSGLGQKRVA</sequence>
<dbReference type="RefSeq" id="WP_048432273.1">
    <property type="nucleotide sequence ID" value="NZ_LWHQ01000011.1"/>
</dbReference>
<dbReference type="Gene3D" id="1.10.10.1550">
    <property type="entry name" value="ROS/MUCR transcriptional regulator protein"/>
    <property type="match status" value="1"/>
</dbReference>
<evidence type="ECO:0000256" key="1">
    <source>
        <dbReference type="ARBA" id="ARBA00007031"/>
    </source>
</evidence>
<organism evidence="2 3">
    <name type="scientific">Methylobacterium platani</name>
    <dbReference type="NCBI Taxonomy" id="427683"/>
    <lineage>
        <taxon>Bacteria</taxon>
        <taxon>Pseudomonadati</taxon>
        <taxon>Pseudomonadota</taxon>
        <taxon>Alphaproteobacteria</taxon>
        <taxon>Hyphomicrobiales</taxon>
        <taxon>Methylobacteriaceae</taxon>
        <taxon>Methylobacterium</taxon>
    </lineage>
</organism>
<dbReference type="Proteomes" id="UP000078316">
    <property type="component" value="Unassembled WGS sequence"/>
</dbReference>
<dbReference type="Pfam" id="PF05443">
    <property type="entry name" value="ROS_MUCR"/>
    <property type="match status" value="1"/>
</dbReference>
<comment type="caution">
    <text evidence="2">The sequence shown here is derived from an EMBL/GenBank/DDBJ whole genome shotgun (WGS) entry which is preliminary data.</text>
</comment>
<evidence type="ECO:0000313" key="3">
    <source>
        <dbReference type="Proteomes" id="UP000078316"/>
    </source>
</evidence>
<dbReference type="AlphaFoldDB" id="A0A179SFT5"/>
<proteinExistence type="inferred from homology"/>
<name>A0A179SFT5_9HYPH</name>
<dbReference type="InterPro" id="IPR041920">
    <property type="entry name" value="ROS/MUCR_sf"/>
</dbReference>
<evidence type="ECO:0000313" key="2">
    <source>
        <dbReference type="EMBL" id="OAS26319.1"/>
    </source>
</evidence>
<comment type="similarity">
    <text evidence="1">Belongs to the ros/MucR family.</text>
</comment>
<dbReference type="GO" id="GO:0006355">
    <property type="term" value="P:regulation of DNA-templated transcription"/>
    <property type="evidence" value="ECO:0007669"/>
    <property type="project" value="InterPro"/>
</dbReference>
<accession>A0A179SFT5</accession>
<gene>
    <name evidence="2" type="ORF">A5481_06285</name>
</gene>
<dbReference type="GO" id="GO:0003677">
    <property type="term" value="F:DNA binding"/>
    <property type="evidence" value="ECO:0007669"/>
    <property type="project" value="InterPro"/>
</dbReference>